<evidence type="ECO:0000259" key="3">
    <source>
        <dbReference type="Pfam" id="PF21789"/>
    </source>
</evidence>
<evidence type="ECO:0000313" key="5">
    <source>
        <dbReference type="Proteomes" id="UP001159042"/>
    </source>
</evidence>
<accession>A0AAV8VDD3</accession>
<feature type="domain" description="Transposable element P transposase-like RNase H C-terminal" evidence="3">
    <location>
        <begin position="292"/>
        <end position="326"/>
    </location>
</feature>
<gene>
    <name evidence="4" type="ORF">NQ315_009036</name>
</gene>
<dbReference type="InterPro" id="IPR048367">
    <property type="entry name" value="TNP-like_RNaseH_C"/>
</dbReference>
<organism evidence="4 5">
    <name type="scientific">Exocentrus adspersus</name>
    <dbReference type="NCBI Taxonomy" id="1586481"/>
    <lineage>
        <taxon>Eukaryota</taxon>
        <taxon>Metazoa</taxon>
        <taxon>Ecdysozoa</taxon>
        <taxon>Arthropoda</taxon>
        <taxon>Hexapoda</taxon>
        <taxon>Insecta</taxon>
        <taxon>Pterygota</taxon>
        <taxon>Neoptera</taxon>
        <taxon>Endopterygota</taxon>
        <taxon>Coleoptera</taxon>
        <taxon>Polyphaga</taxon>
        <taxon>Cucujiformia</taxon>
        <taxon>Chrysomeloidea</taxon>
        <taxon>Cerambycidae</taxon>
        <taxon>Lamiinae</taxon>
        <taxon>Acanthocinini</taxon>
        <taxon>Exocentrus</taxon>
    </lineage>
</organism>
<sequence>MCDTFLSKPLAEIVKLQATLKDKKPIARSKRCLERMTENIAYRPGLVNDDVFAGIHIKVNSLLEVDRHCIICMDEMSLKANLFYHTGRDEIIGLHDIGLETKQFLVAQNASVIMARGIYYNWKQPVAYFFVHTQFKASDILPILKACITKLFDIGLHVDGVVTDMGSNFISLSTLLNVTPENPVFSVNDHDVVYLFDTCHLQKATKNNLVNNTFCFENKRTSWTFVEEFYKSDKLQPYRCAPKLTDAHIYPTNFEKMKVKYAVQVLSNSVASGMNTYKLSTAGFQYLKTRRINQDCLENYFGSVRQQGGNCVNPNPTPLQFQRAFRKLFCQHFLHSQQSNCIDDLDELLSSLKSETITSVTPDPAEEGDENKALSLPDNDYRKLNLPTQNAFTYVCGYLINKALTIHTFLVLL</sequence>
<name>A0AAV8VDD3_9CUCU</name>
<evidence type="ECO:0000313" key="4">
    <source>
        <dbReference type="EMBL" id="KAJ8912212.1"/>
    </source>
</evidence>
<protein>
    <recommendedName>
        <fullName evidence="6">Transposable element P transposase</fullName>
    </recommendedName>
</protein>
<proteinExistence type="predicted"/>
<dbReference type="Pfam" id="PF21789">
    <property type="entry name" value="TNP-like_RNaseH_C"/>
    <property type="match status" value="1"/>
</dbReference>
<evidence type="ECO:0000259" key="1">
    <source>
        <dbReference type="Pfam" id="PF21787"/>
    </source>
</evidence>
<dbReference type="InterPro" id="IPR048366">
    <property type="entry name" value="TNP-like_GBD"/>
</dbReference>
<dbReference type="Pfam" id="PF21788">
    <property type="entry name" value="TNP-like_GBD"/>
    <property type="match status" value="1"/>
</dbReference>
<dbReference type="Pfam" id="PF21787">
    <property type="entry name" value="TNP-like_RNaseH_N"/>
    <property type="match status" value="1"/>
</dbReference>
<dbReference type="InterPro" id="IPR048365">
    <property type="entry name" value="TNP-like_RNaseH_N"/>
</dbReference>
<dbReference type="PANTHER" id="PTHR47577">
    <property type="entry name" value="THAP DOMAIN-CONTAINING PROTEIN 6"/>
    <property type="match status" value="1"/>
</dbReference>
<feature type="domain" description="Transposable element P transposase-like GTP-binding insertion" evidence="2">
    <location>
        <begin position="199"/>
        <end position="285"/>
    </location>
</feature>
<keyword evidence="5" id="KW-1185">Reference proteome</keyword>
<dbReference type="EMBL" id="JANEYG010000141">
    <property type="protein sequence ID" value="KAJ8912212.1"/>
    <property type="molecule type" value="Genomic_DNA"/>
</dbReference>
<dbReference type="AlphaFoldDB" id="A0AAV8VDD3"/>
<evidence type="ECO:0008006" key="6">
    <source>
        <dbReference type="Google" id="ProtNLM"/>
    </source>
</evidence>
<reference evidence="4 5" key="1">
    <citation type="journal article" date="2023" name="Insect Mol. Biol.">
        <title>Genome sequencing provides insights into the evolution of gene families encoding plant cell wall-degrading enzymes in longhorned beetles.</title>
        <authorList>
            <person name="Shin N.R."/>
            <person name="Okamura Y."/>
            <person name="Kirsch R."/>
            <person name="Pauchet Y."/>
        </authorList>
    </citation>
    <scope>NUCLEOTIDE SEQUENCE [LARGE SCALE GENOMIC DNA]</scope>
    <source>
        <strain evidence="4">EAD_L_NR</strain>
    </source>
</reference>
<evidence type="ECO:0000259" key="2">
    <source>
        <dbReference type="Pfam" id="PF21788"/>
    </source>
</evidence>
<dbReference type="PANTHER" id="PTHR47577:SF2">
    <property type="entry name" value="THAP DOMAIN CONTAINING 9"/>
    <property type="match status" value="1"/>
</dbReference>
<feature type="domain" description="Transposable element P transposase-like RNase H" evidence="1">
    <location>
        <begin position="47"/>
        <end position="176"/>
    </location>
</feature>
<comment type="caution">
    <text evidence="4">The sequence shown here is derived from an EMBL/GenBank/DDBJ whole genome shotgun (WGS) entry which is preliminary data.</text>
</comment>
<dbReference type="Proteomes" id="UP001159042">
    <property type="component" value="Unassembled WGS sequence"/>
</dbReference>